<protein>
    <submittedName>
        <fullName evidence="8">Faceless pollen-1</fullName>
    </submittedName>
</protein>
<name>A0A1Y5I4F1_OSTTA</name>
<dbReference type="InterPro" id="IPR006694">
    <property type="entry name" value="Fatty_acid_hydroxylase"/>
</dbReference>
<dbReference type="Pfam" id="PF04116">
    <property type="entry name" value="FA_hydroxylase"/>
    <property type="match status" value="1"/>
</dbReference>
<comment type="similarity">
    <text evidence="2">Belongs to the sterol desaturase family.</text>
</comment>
<dbReference type="InterPro" id="IPR036291">
    <property type="entry name" value="NAD(P)-bd_dom_sf"/>
</dbReference>
<sequence>MTSLSPHDVAAAHVDGDVATRCIEVPFGASYLFQPKNRRRGIDRKARKQRLCAKMATRPGLWYDFPWANVGALKYAVFAPFVLAVALGKDDADSFCWHLLAIAAARYVNAQLWISLSRVHAWTRNTRIQAKGIDFKQVDREDHWDDYILLQTLVIAAVHWMPGLGFKDFPLYSGKSFAQLALLHAGPTEFIYYWLHRALHHHKLYSAYHSHHHASFVTEPITGSVHPFMEHLMYTANFAIPLLGTWALGGGDIAMFYTYLIGFDILNAIGHCNFEFVPRWFMRLPGMKYLIYTPSYHSLHHSRVHTNFCLFMPLYDYVYGTADVTSDELYEKAITGNAVPVKAPEVVFMAHGTELLSVFHLPFVLRSFSSRPFVSEWWLKPFWPLCVPFVLLLRVFGKSFVADRHRLKTLNCETWVTPAWGFQFFMKSEFNHINKKIEEAILDADKSGVQVVGLGALNKNEALNGGGALFVNKHGKSLKTRVVHGNTLTAAAILQKIPNDCKEIFLTGATSKLGRAIALYCAERGVRVVMYTTSEERFEMIRAEAPKKDQHLFVQSTSLTDGANIKDWVIGKHCSEKDQKSAPRGATFHQFVVPPIPESRKDCVYTDLPAFKLPRESKDFRSCEMTMPRGHVHACHAGALVHALEGWDHHEVGAIDHTRIDLTWEAALKHGFSLA</sequence>
<reference evidence="8" key="1">
    <citation type="submission" date="2017-04" db="EMBL/GenBank/DDBJ databases">
        <title>Population genomics of picophytoplankton unveils novel chromosome hypervariability.</title>
        <authorList>
            <consortium name="DOE Joint Genome Institute"/>
            <person name="Blanc-Mathieu R."/>
            <person name="Krasovec M."/>
            <person name="Hebrard M."/>
            <person name="Yau S."/>
            <person name="Desgranges E."/>
            <person name="Martin J."/>
            <person name="Schackwitz W."/>
            <person name="Kuo A."/>
            <person name="Salin G."/>
            <person name="Donnadieu C."/>
            <person name="Desdevises Y."/>
            <person name="Sanchez-Ferandin S."/>
            <person name="Moreau H."/>
            <person name="Rivals E."/>
            <person name="Grigoriev I.V."/>
            <person name="Grimsley N."/>
            <person name="Eyre-Walker A."/>
            <person name="Piganeau G."/>
        </authorList>
    </citation>
    <scope>NUCLEOTIDE SEQUENCE [LARGE SCALE GENOMIC DNA]</scope>
    <source>
        <strain evidence="8">RCC 1115</strain>
    </source>
</reference>
<dbReference type="InterPro" id="IPR021940">
    <property type="entry name" value="CER1-like_C"/>
</dbReference>
<evidence type="ECO:0000313" key="8">
    <source>
        <dbReference type="EMBL" id="OUS43577.1"/>
    </source>
</evidence>
<organism evidence="8">
    <name type="scientific">Ostreococcus tauri</name>
    <name type="common">Marine green alga</name>
    <dbReference type="NCBI Taxonomy" id="70448"/>
    <lineage>
        <taxon>Eukaryota</taxon>
        <taxon>Viridiplantae</taxon>
        <taxon>Chlorophyta</taxon>
        <taxon>Mamiellophyceae</taxon>
        <taxon>Mamiellales</taxon>
        <taxon>Bathycoccaceae</taxon>
        <taxon>Ostreococcus</taxon>
    </lineage>
</organism>
<dbReference type="AlphaFoldDB" id="A0A1Y5I4F1"/>
<keyword evidence="5" id="KW-0472">Membrane</keyword>
<dbReference type="GO" id="GO:0016491">
    <property type="term" value="F:oxidoreductase activity"/>
    <property type="evidence" value="ECO:0007669"/>
    <property type="project" value="InterPro"/>
</dbReference>
<evidence type="ECO:0000256" key="1">
    <source>
        <dbReference type="ARBA" id="ARBA00004141"/>
    </source>
</evidence>
<dbReference type="GO" id="GO:0005506">
    <property type="term" value="F:iron ion binding"/>
    <property type="evidence" value="ECO:0007669"/>
    <property type="project" value="InterPro"/>
</dbReference>
<accession>A0A1Y5I4F1</accession>
<evidence type="ECO:0000259" key="7">
    <source>
        <dbReference type="Pfam" id="PF12076"/>
    </source>
</evidence>
<dbReference type="Proteomes" id="UP000195557">
    <property type="component" value="Unassembled WGS sequence"/>
</dbReference>
<feature type="domain" description="Fatty acid hydroxylase" evidence="6">
    <location>
        <begin position="184"/>
        <end position="321"/>
    </location>
</feature>
<dbReference type="SUPFAM" id="SSF51735">
    <property type="entry name" value="NAD(P)-binding Rossmann-fold domains"/>
    <property type="match status" value="1"/>
</dbReference>
<dbReference type="Pfam" id="PF12076">
    <property type="entry name" value="CER1-like_C"/>
    <property type="match status" value="1"/>
</dbReference>
<dbReference type="GO" id="GO:0016020">
    <property type="term" value="C:membrane"/>
    <property type="evidence" value="ECO:0007669"/>
    <property type="project" value="UniProtKB-SubCell"/>
</dbReference>
<evidence type="ECO:0000256" key="4">
    <source>
        <dbReference type="ARBA" id="ARBA00022989"/>
    </source>
</evidence>
<evidence type="ECO:0000256" key="2">
    <source>
        <dbReference type="ARBA" id="ARBA00009324"/>
    </source>
</evidence>
<comment type="subcellular location">
    <subcellularLocation>
        <location evidence="1">Membrane</location>
        <topology evidence="1">Multi-pass membrane protein</topology>
    </subcellularLocation>
</comment>
<evidence type="ECO:0000256" key="3">
    <source>
        <dbReference type="ARBA" id="ARBA00022692"/>
    </source>
</evidence>
<evidence type="ECO:0000256" key="5">
    <source>
        <dbReference type="ARBA" id="ARBA00023136"/>
    </source>
</evidence>
<feature type="domain" description="Very-long-chain aldehyde decarbonylase CER1-like C-terminal" evidence="7">
    <location>
        <begin position="504"/>
        <end position="673"/>
    </location>
</feature>
<gene>
    <name evidence="8" type="ORF">BE221DRAFT_119005</name>
</gene>
<keyword evidence="4" id="KW-1133">Transmembrane helix</keyword>
<dbReference type="EMBL" id="KZ155831">
    <property type="protein sequence ID" value="OUS43577.1"/>
    <property type="molecule type" value="Genomic_DNA"/>
</dbReference>
<proteinExistence type="inferred from homology"/>
<dbReference type="Gene3D" id="3.40.50.720">
    <property type="entry name" value="NAD(P)-binding Rossmann-like Domain"/>
    <property type="match status" value="1"/>
</dbReference>
<dbReference type="PANTHER" id="PTHR11863">
    <property type="entry name" value="STEROL DESATURASE"/>
    <property type="match status" value="1"/>
</dbReference>
<dbReference type="InterPro" id="IPR050307">
    <property type="entry name" value="Sterol_Desaturase_Related"/>
</dbReference>
<dbReference type="GO" id="GO:0008610">
    <property type="term" value="P:lipid biosynthetic process"/>
    <property type="evidence" value="ECO:0007669"/>
    <property type="project" value="InterPro"/>
</dbReference>
<dbReference type="eggNOG" id="ENOG502QQ3D">
    <property type="taxonomic scope" value="Eukaryota"/>
</dbReference>
<evidence type="ECO:0000259" key="6">
    <source>
        <dbReference type="Pfam" id="PF04116"/>
    </source>
</evidence>
<keyword evidence="3" id="KW-0812">Transmembrane</keyword>